<gene>
    <name evidence="1" type="ORF">HJG63_009419</name>
</gene>
<dbReference type="Proteomes" id="UP000593571">
    <property type="component" value="Unassembled WGS sequence"/>
</dbReference>
<sequence>MTTHDAPSCAGLTTFASWGSRLRRRPGGLAACFGSSSLTGVAPLFSPQSSSPLIRFRTQRRRGWESQASYLLNAPHAHLALYSFPGAGGNQNNFTAYREAFHAVFQGMLVYMRFWKCLYAWKSIISLSNKTKQTQKSLSLFSGSLEACRSAGRGRWAGD</sequence>
<name>A0A7J8C2R6_ROUAE</name>
<protein>
    <submittedName>
        <fullName evidence="1">Uncharacterized protein</fullName>
    </submittedName>
</protein>
<proteinExistence type="predicted"/>
<reference evidence="1 2" key="1">
    <citation type="journal article" date="2020" name="Nature">
        <title>Six reference-quality genomes reveal evolution of bat adaptations.</title>
        <authorList>
            <person name="Jebb D."/>
            <person name="Huang Z."/>
            <person name="Pippel M."/>
            <person name="Hughes G.M."/>
            <person name="Lavrichenko K."/>
            <person name="Devanna P."/>
            <person name="Winkler S."/>
            <person name="Jermiin L.S."/>
            <person name="Skirmuntt E.C."/>
            <person name="Katzourakis A."/>
            <person name="Burkitt-Gray L."/>
            <person name="Ray D.A."/>
            <person name="Sullivan K.A.M."/>
            <person name="Roscito J.G."/>
            <person name="Kirilenko B.M."/>
            <person name="Davalos L.M."/>
            <person name="Corthals A.P."/>
            <person name="Power M.L."/>
            <person name="Jones G."/>
            <person name="Ransome R.D."/>
            <person name="Dechmann D.K.N."/>
            <person name="Locatelli A.G."/>
            <person name="Puechmaille S.J."/>
            <person name="Fedrigo O."/>
            <person name="Jarvis E.D."/>
            <person name="Hiller M."/>
            <person name="Vernes S.C."/>
            <person name="Myers E.W."/>
            <person name="Teeling E.C."/>
        </authorList>
    </citation>
    <scope>NUCLEOTIDE SEQUENCE [LARGE SCALE GENOMIC DNA]</scope>
    <source>
        <strain evidence="1">MRouAeg1</strain>
        <tissue evidence="1">Muscle</tissue>
    </source>
</reference>
<organism evidence="1 2">
    <name type="scientific">Rousettus aegyptiacus</name>
    <name type="common">Egyptian fruit bat</name>
    <name type="synonym">Pteropus aegyptiacus</name>
    <dbReference type="NCBI Taxonomy" id="9407"/>
    <lineage>
        <taxon>Eukaryota</taxon>
        <taxon>Metazoa</taxon>
        <taxon>Chordata</taxon>
        <taxon>Craniata</taxon>
        <taxon>Vertebrata</taxon>
        <taxon>Euteleostomi</taxon>
        <taxon>Mammalia</taxon>
        <taxon>Eutheria</taxon>
        <taxon>Laurasiatheria</taxon>
        <taxon>Chiroptera</taxon>
        <taxon>Yinpterochiroptera</taxon>
        <taxon>Pteropodoidea</taxon>
        <taxon>Pteropodidae</taxon>
        <taxon>Rousettinae</taxon>
        <taxon>Rousettus</taxon>
    </lineage>
</organism>
<dbReference type="AlphaFoldDB" id="A0A7J8C2R6"/>
<accession>A0A7J8C2R6</accession>
<evidence type="ECO:0000313" key="2">
    <source>
        <dbReference type="Proteomes" id="UP000593571"/>
    </source>
</evidence>
<dbReference type="EMBL" id="JACASE010000015">
    <property type="protein sequence ID" value="KAF6405109.1"/>
    <property type="molecule type" value="Genomic_DNA"/>
</dbReference>
<evidence type="ECO:0000313" key="1">
    <source>
        <dbReference type="EMBL" id="KAF6405109.1"/>
    </source>
</evidence>
<comment type="caution">
    <text evidence="1">The sequence shown here is derived from an EMBL/GenBank/DDBJ whole genome shotgun (WGS) entry which is preliminary data.</text>
</comment>
<keyword evidence="2" id="KW-1185">Reference proteome</keyword>